<reference evidence="1 2" key="1">
    <citation type="submission" date="2019-09" db="EMBL/GenBank/DDBJ databases">
        <title>YIM 48816 draft genome.</title>
        <authorList>
            <person name="Jiang L."/>
        </authorList>
    </citation>
    <scope>NUCLEOTIDE SEQUENCE [LARGE SCALE GENOMIC DNA]</scope>
    <source>
        <strain evidence="1 2">YIM 48816</strain>
    </source>
</reference>
<dbReference type="RefSeq" id="WP_151002758.1">
    <property type="nucleotide sequence ID" value="NZ_VZZK01000030.1"/>
</dbReference>
<sequence length="243" mass="26289">MAVLSTLVKTIADVEGMDDVQVGWIARHLREAGLISQGGRGRGGAQMSTADAANLLIGVNASTSAKDAVAAVYHYRELVCSRLSLRSDIMFEGVFKVGKRFGETLEALIVSATPMNGIASEMEMSLLSNAQFFDIFALSFGNNKIGDFWDILEKARPSLHRVIGTSIKFFRPVARVSIEAADTGYSPDNLPPAPPPDEPEEIEKWRVMSAEFHGGCGDNCCDRKDQSEISFRTIMAVAAVIAS</sequence>
<evidence type="ECO:0000313" key="1">
    <source>
        <dbReference type="EMBL" id="KAB1076441.1"/>
    </source>
</evidence>
<accession>A0A6L3SSM7</accession>
<evidence type="ECO:0000313" key="2">
    <source>
        <dbReference type="Proteomes" id="UP000474159"/>
    </source>
</evidence>
<dbReference type="OrthoDB" id="8020152at2"/>
<dbReference type="EMBL" id="VZZK01000030">
    <property type="protein sequence ID" value="KAB1076441.1"/>
    <property type="molecule type" value="Genomic_DNA"/>
</dbReference>
<comment type="caution">
    <text evidence="1">The sequence shown here is derived from an EMBL/GenBank/DDBJ whole genome shotgun (WGS) entry which is preliminary data.</text>
</comment>
<protein>
    <submittedName>
        <fullName evidence="1">Uncharacterized protein</fullName>
    </submittedName>
</protein>
<keyword evidence="2" id="KW-1185">Reference proteome</keyword>
<organism evidence="1 2">
    <name type="scientific">Methylobacterium soli</name>
    <dbReference type="NCBI Taxonomy" id="553447"/>
    <lineage>
        <taxon>Bacteria</taxon>
        <taxon>Pseudomonadati</taxon>
        <taxon>Pseudomonadota</taxon>
        <taxon>Alphaproteobacteria</taxon>
        <taxon>Hyphomicrobiales</taxon>
        <taxon>Methylobacteriaceae</taxon>
        <taxon>Methylobacterium</taxon>
    </lineage>
</organism>
<name>A0A6L3SSM7_9HYPH</name>
<proteinExistence type="predicted"/>
<dbReference type="AlphaFoldDB" id="A0A6L3SSM7"/>
<dbReference type="Proteomes" id="UP000474159">
    <property type="component" value="Unassembled WGS sequence"/>
</dbReference>
<gene>
    <name evidence="1" type="ORF">F6X53_23240</name>
</gene>